<dbReference type="Proteomes" id="UP000033699">
    <property type="component" value="Unassembled WGS sequence"/>
</dbReference>
<dbReference type="PATRIC" id="fig|359131.3.peg.7209"/>
<comment type="caution">
    <text evidence="2">The sequence shown here is derived from an EMBL/GenBank/DDBJ whole genome shotgun (WGS) entry which is preliminary data.</text>
</comment>
<dbReference type="EMBL" id="JZKH01000079">
    <property type="protein sequence ID" value="KJS59092.1"/>
    <property type="molecule type" value="Genomic_DNA"/>
</dbReference>
<keyword evidence="3" id="KW-1185">Reference proteome</keyword>
<name>A0A0F2TBI6_STRR3</name>
<protein>
    <submittedName>
        <fullName evidence="2">Uncharacterized protein</fullName>
    </submittedName>
</protein>
<evidence type="ECO:0000313" key="2">
    <source>
        <dbReference type="EMBL" id="KJS59092.1"/>
    </source>
</evidence>
<dbReference type="AlphaFoldDB" id="A0A0F2TBI6"/>
<feature type="region of interest" description="Disordered" evidence="1">
    <location>
        <begin position="158"/>
        <end position="194"/>
    </location>
</feature>
<dbReference type="OrthoDB" id="4500964at2"/>
<feature type="compositionally biased region" description="Pro residues" evidence="1">
    <location>
        <begin position="170"/>
        <end position="180"/>
    </location>
</feature>
<organism evidence="2 3">
    <name type="scientific">Streptomyces rubellomurinus (strain ATCC 31215)</name>
    <dbReference type="NCBI Taxonomy" id="359131"/>
    <lineage>
        <taxon>Bacteria</taxon>
        <taxon>Bacillati</taxon>
        <taxon>Actinomycetota</taxon>
        <taxon>Actinomycetes</taxon>
        <taxon>Kitasatosporales</taxon>
        <taxon>Streptomycetaceae</taxon>
        <taxon>Streptomyces</taxon>
    </lineage>
</organism>
<reference evidence="2 3" key="1">
    <citation type="submission" date="2015-02" db="EMBL/GenBank/DDBJ databases">
        <authorList>
            <person name="Ju K.-S."/>
            <person name="Doroghazi J.R."/>
            <person name="Metcalf W."/>
        </authorList>
    </citation>
    <scope>NUCLEOTIDE SEQUENCE [LARGE SCALE GENOMIC DNA]</scope>
    <source>
        <strain evidence="2 3">ATCC 31215</strain>
    </source>
</reference>
<proteinExistence type="predicted"/>
<evidence type="ECO:0000313" key="3">
    <source>
        <dbReference type="Proteomes" id="UP000033699"/>
    </source>
</evidence>
<feature type="compositionally biased region" description="Low complexity" evidence="1">
    <location>
        <begin position="158"/>
        <end position="169"/>
    </location>
</feature>
<evidence type="ECO:0000256" key="1">
    <source>
        <dbReference type="SAM" id="MobiDB-lite"/>
    </source>
</evidence>
<accession>A0A0F2TBI6</accession>
<sequence>MDQFAFRPSHVAPPGGMASWAAPDPAVPTARLDALLPVQLLARQGDWAQVLCSNGWTAWVDGRLLLTLPQPPPAAGAAPARTVDPRPALAEAEAALARYRALLEDLAAGTLDLATFRERARGLRLGLVVDGGELWVFDPAQDRWCYADGLRLQPYAAADRPAPAHAPAATPSPSPSPSPSPVGTTYAPTRAGEP</sequence>
<gene>
    <name evidence="2" type="ORF">VM95_29205</name>
</gene>